<gene>
    <name evidence="1" type="primary">T22P11_270</name>
</gene>
<proteinExistence type="predicted"/>
<dbReference type="PANTHER" id="PTHR45267">
    <property type="match status" value="1"/>
</dbReference>
<reference evidence="1" key="3">
    <citation type="submission" date="2000-04" db="EMBL/GenBank/DDBJ databases">
        <authorList>
            <person name="EU Arabidopsis sequencing project"/>
        </authorList>
    </citation>
    <scope>NUCLEOTIDE SEQUENCE</scope>
</reference>
<dbReference type="PANTHER" id="PTHR45267:SF2">
    <property type="entry name" value="NADPH-DEPENDENT PTERIN ALDEHYDE REDUCTASE"/>
    <property type="match status" value="1"/>
</dbReference>
<protein>
    <submittedName>
        <fullName evidence="1">Uncharacterized protein T22P11_270</fullName>
    </submittedName>
</protein>
<dbReference type="InterPro" id="IPR053241">
    <property type="entry name" value="NADPH_pterin_aldehyde_rdct"/>
</dbReference>
<reference evidence="1" key="2">
    <citation type="submission" date="2000-04" db="EMBL/GenBank/DDBJ databases">
        <authorList>
            <person name="Bevan M."/>
            <person name="Hilbert H."/>
            <person name="Braun M."/>
            <person name="Holzer E."/>
            <person name="Brandt A."/>
            <person name="Duesterhoeft A."/>
            <person name="Bancroft I."/>
            <person name="Mewes H.W."/>
            <person name="Rudd S."/>
            <person name="Lemcke K."/>
            <person name="Mayer K.F.X."/>
        </authorList>
    </citation>
    <scope>NUCLEOTIDE SEQUENCE</scope>
</reference>
<sequence>MHVAVNNAGTINKNTKIWEVSAEDFDNVIMVKGVANVAAPFYPFDVPTEARNYCKYVFWMVEDLLYPQGLLKKGDGSFYVAWHWGKLDTDEDNQKTTKTESSPRVKVLECLVSDTLFPWNDLQAKLNGEFLNNLGNSVNRALSFIAKHMIMQVGYTYFQIQYF</sequence>
<evidence type="ECO:0000313" key="1">
    <source>
        <dbReference type="EMBL" id="CAB86005.1"/>
    </source>
</evidence>
<dbReference type="ExpressionAtlas" id="Q9LZ34">
    <property type="expression patterns" value="baseline and differential"/>
</dbReference>
<accession>Q9LZ34</accession>
<reference key="1">
    <citation type="journal article" date="2000" name="Nature">
        <title>Sequence and analysis of chromosome 5 of the plant Arabidopsis thaliana.</title>
        <authorList>
            <consortium name="Kazusa DNA Research Institute"/>
            <consortium name="Cold Spring Harbor and Washington University in St Louis Sequencing Consortium"/>
            <consortium name="European Union Arabidopsis Genome Sequencing Consortium"/>
            <person name="Tabata S."/>
            <person name="Kaneko T."/>
            <person name="Nakamura Y."/>
            <person name="Kotani H."/>
            <person name="Kato T."/>
            <person name="Asamizu E."/>
            <person name="Miyajima N."/>
            <person name="Sasamoto S."/>
            <person name="Kimura T."/>
            <person name="Hosouchi T."/>
            <person name="Kawashima K."/>
            <person name="Kohara M."/>
            <person name="Matsumoto M."/>
            <person name="Matsuno A."/>
            <person name="Muraki A."/>
            <person name="Nakayama S."/>
            <person name="Nakazaki N."/>
            <person name="Naruo K."/>
            <person name="Okumura S."/>
            <person name="Shinpo S."/>
            <person name="Takeuchi C."/>
            <person name="Wada T."/>
            <person name="Watanabe A."/>
            <person name="Yamada M."/>
            <person name="Yasuda M."/>
            <person name="Sato S."/>
            <person name="de la Bastide M."/>
            <person name="Huang E."/>
            <person name="Spiegel L."/>
            <person name="Gnoj L."/>
            <person name="O'Shaughnessy A."/>
            <person name="Preston R."/>
            <person name="Habermann K."/>
            <person name="Murray J."/>
            <person name="Johnson D."/>
            <person name="Rohlfing T."/>
            <person name="Nelson J."/>
            <person name="Stoneking T."/>
            <person name="Pepin K."/>
            <person name="Spieth J."/>
            <person name="Sekhon M."/>
            <person name="Armstrong J."/>
            <person name="Becker M."/>
            <person name="Belter E."/>
            <person name="Cordum H."/>
            <person name="Cordes M."/>
            <person name="Courtney L."/>
            <person name="Courtney W."/>
            <person name="Dante M."/>
            <person name="Du H."/>
            <person name="Edwards J."/>
            <person name="Fryman J."/>
            <person name="Haakensen B."/>
            <person name="Lamar E."/>
            <person name="Latreille P."/>
            <person name="Leonard S."/>
            <person name="Meyer R."/>
            <person name="Mulvaney E."/>
            <person name="Ozersky P."/>
            <person name="Riley A."/>
            <person name="Strowmatt C."/>
            <person name="Wagner-McPherson C."/>
            <person name="Wollam A."/>
            <person name="Yoakum M."/>
            <person name="Bell M."/>
            <person name="Dedhia N."/>
            <person name="Parnell L."/>
            <person name="Shah R."/>
            <person name="Rodriguez M."/>
            <person name="See L.H."/>
            <person name="Vil D."/>
            <person name="Baker J."/>
            <person name="Kirchoff K."/>
            <person name="Toth K."/>
            <person name="King L."/>
            <person name="Bahret A."/>
            <person name="Miller B."/>
            <person name="Marra M."/>
            <person name="Martienssen R."/>
            <person name="McCombie W.R."/>
            <person name="Wilson R.K."/>
            <person name="Murphy G."/>
            <person name="Bancroft I."/>
            <person name="Volckaert G."/>
            <person name="Wambutt R."/>
            <person name="Dusterhoft A."/>
            <person name="Stiekema W."/>
            <person name="Pohl T."/>
            <person name="Entian K.D."/>
            <person name="Terryn N."/>
            <person name="Hartley N."/>
            <person name="Bent E."/>
            <person name="Johnson S."/>
            <person name="Langham S.A."/>
            <person name="McCullagh B."/>
            <person name="Robben J."/>
            <person name="Grymonprez B."/>
            <person name="Zimmermann W."/>
            <person name="Ramsperger U."/>
            <person name="Wedler H."/>
            <person name="Balke K."/>
            <person name="Wedler E."/>
            <person name="Peters S."/>
            <person name="van Staveren M."/>
            <person name="Dirkse W."/>
            <person name="Mooijman P."/>
            <person name="Lankhorst R.K."/>
            <person name="Weitzenegger T."/>
            <person name="Bothe G."/>
            <person name="Rose M."/>
            <person name="Hauf J."/>
            <person name="Berneiser S."/>
            <person name="Hempel S."/>
            <person name="Feldpausch M."/>
            <person name="Lamberth S."/>
            <person name="Villarroel R."/>
            <person name="Gielen J."/>
            <person name="Ardiles W."/>
            <person name="Bents O."/>
            <person name="Lemcke K."/>
            <person name="Kolesov G."/>
            <person name="Mayer K."/>
            <person name="Rudd S."/>
            <person name="Schoof H."/>
            <person name="Schueller C."/>
            <person name="Zaccaria P."/>
            <person name="Mewes H.W."/>
            <person name="Bevan M."/>
            <person name="Fransz P."/>
        </authorList>
    </citation>
    <scope>NUCLEOTIDE SEQUENCE [LARGE SCALE GENOMIC DNA]</scope>
    <source>
        <strain>cv. Columbia</strain>
    </source>
</reference>
<name>Q9LZ34_ARATH</name>
<dbReference type="PIR" id="T48289">
    <property type="entry name" value="T48289"/>
</dbReference>
<dbReference type="AlphaFoldDB" id="Q9LZ34"/>
<organism evidence="1">
    <name type="scientific">Arabidopsis thaliana</name>
    <name type="common">Mouse-ear cress</name>
    <dbReference type="NCBI Taxonomy" id="3702"/>
    <lineage>
        <taxon>Eukaryota</taxon>
        <taxon>Viridiplantae</taxon>
        <taxon>Streptophyta</taxon>
        <taxon>Embryophyta</taxon>
        <taxon>Tracheophyta</taxon>
        <taxon>Spermatophyta</taxon>
        <taxon>Magnoliopsida</taxon>
        <taxon>eudicotyledons</taxon>
        <taxon>Gunneridae</taxon>
        <taxon>Pentapetalae</taxon>
        <taxon>rosids</taxon>
        <taxon>malvids</taxon>
        <taxon>Brassicales</taxon>
        <taxon>Brassicaceae</taxon>
        <taxon>Camelineae</taxon>
        <taxon>Arabidopsis</taxon>
    </lineage>
</organism>
<dbReference type="EMBL" id="AL162971">
    <property type="protein sequence ID" value="CAB86005.1"/>
    <property type="molecule type" value="Genomic_DNA"/>
</dbReference>